<sequence length="64" mass="8023">MLKNQQKRKNGFVLRFDFLHLMEIKILLFYVNVDPEKFELNQLFVQCLFFILYWLLEIKRLKKK</sequence>
<organism evidence="2 3">
    <name type="scientific">Brachionus plicatilis</name>
    <name type="common">Marine rotifer</name>
    <name type="synonym">Brachionus muelleri</name>
    <dbReference type="NCBI Taxonomy" id="10195"/>
    <lineage>
        <taxon>Eukaryota</taxon>
        <taxon>Metazoa</taxon>
        <taxon>Spiralia</taxon>
        <taxon>Gnathifera</taxon>
        <taxon>Rotifera</taxon>
        <taxon>Eurotatoria</taxon>
        <taxon>Monogononta</taxon>
        <taxon>Pseudotrocha</taxon>
        <taxon>Ploima</taxon>
        <taxon>Brachionidae</taxon>
        <taxon>Brachionus</taxon>
    </lineage>
</organism>
<keyword evidence="1" id="KW-0472">Membrane</keyword>
<dbReference type="AlphaFoldDB" id="A0A3M7RF64"/>
<feature type="transmembrane region" description="Helical" evidence="1">
    <location>
        <begin position="12"/>
        <end position="32"/>
    </location>
</feature>
<keyword evidence="1" id="KW-0812">Transmembrane</keyword>
<evidence type="ECO:0000313" key="2">
    <source>
        <dbReference type="EMBL" id="RNA22160.1"/>
    </source>
</evidence>
<dbReference type="Proteomes" id="UP000276133">
    <property type="component" value="Unassembled WGS sequence"/>
</dbReference>
<comment type="caution">
    <text evidence="2">The sequence shown here is derived from an EMBL/GenBank/DDBJ whole genome shotgun (WGS) entry which is preliminary data.</text>
</comment>
<evidence type="ECO:0000313" key="3">
    <source>
        <dbReference type="Proteomes" id="UP000276133"/>
    </source>
</evidence>
<gene>
    <name evidence="2" type="ORF">BpHYR1_014928</name>
</gene>
<keyword evidence="3" id="KW-1185">Reference proteome</keyword>
<feature type="transmembrane region" description="Helical" evidence="1">
    <location>
        <begin position="38"/>
        <end position="56"/>
    </location>
</feature>
<protein>
    <submittedName>
        <fullName evidence="2">Uncharacterized protein</fullName>
    </submittedName>
</protein>
<accession>A0A3M7RF64</accession>
<name>A0A3M7RF64_BRAPC</name>
<dbReference type="EMBL" id="REGN01003523">
    <property type="protein sequence ID" value="RNA22160.1"/>
    <property type="molecule type" value="Genomic_DNA"/>
</dbReference>
<keyword evidence="1" id="KW-1133">Transmembrane helix</keyword>
<proteinExistence type="predicted"/>
<reference evidence="2 3" key="1">
    <citation type="journal article" date="2018" name="Sci. Rep.">
        <title>Genomic signatures of local adaptation to the degree of environmental predictability in rotifers.</title>
        <authorList>
            <person name="Franch-Gras L."/>
            <person name="Hahn C."/>
            <person name="Garcia-Roger E.M."/>
            <person name="Carmona M.J."/>
            <person name="Serra M."/>
            <person name="Gomez A."/>
        </authorList>
    </citation>
    <scope>NUCLEOTIDE SEQUENCE [LARGE SCALE GENOMIC DNA]</scope>
    <source>
        <strain evidence="2">HYR1</strain>
    </source>
</reference>
<evidence type="ECO:0000256" key="1">
    <source>
        <dbReference type="SAM" id="Phobius"/>
    </source>
</evidence>